<dbReference type="AlphaFoldDB" id="A0A286F5S4"/>
<keyword evidence="3" id="KW-1185">Reference proteome</keyword>
<protein>
    <submittedName>
        <fullName evidence="2">Uncharacterized protein</fullName>
    </submittedName>
</protein>
<organism evidence="2 3">
    <name type="scientific">Spirosoma fluviale</name>
    <dbReference type="NCBI Taxonomy" id="1597977"/>
    <lineage>
        <taxon>Bacteria</taxon>
        <taxon>Pseudomonadati</taxon>
        <taxon>Bacteroidota</taxon>
        <taxon>Cytophagia</taxon>
        <taxon>Cytophagales</taxon>
        <taxon>Cytophagaceae</taxon>
        <taxon>Spirosoma</taxon>
    </lineage>
</organism>
<evidence type="ECO:0000313" key="3">
    <source>
        <dbReference type="Proteomes" id="UP000219452"/>
    </source>
</evidence>
<gene>
    <name evidence="2" type="ORF">SAMN06269250_0471</name>
</gene>
<sequence>MRKTLLFSLILVGATVVLVVYFTLLIDWVDRYFVDMHRPNQLKGVLESAALLVYVYAGIKFFNRHVGSMR</sequence>
<name>A0A286F5S4_9BACT</name>
<keyword evidence="1" id="KW-1133">Transmembrane helix</keyword>
<evidence type="ECO:0000256" key="1">
    <source>
        <dbReference type="SAM" id="Phobius"/>
    </source>
</evidence>
<reference evidence="3" key="1">
    <citation type="submission" date="2017-09" db="EMBL/GenBank/DDBJ databases">
        <authorList>
            <person name="Varghese N."/>
            <person name="Submissions S."/>
        </authorList>
    </citation>
    <scope>NUCLEOTIDE SEQUENCE [LARGE SCALE GENOMIC DNA]</scope>
    <source>
        <strain evidence="3">DSM 29961</strain>
    </source>
</reference>
<feature type="transmembrane region" description="Helical" evidence="1">
    <location>
        <begin position="44"/>
        <end position="62"/>
    </location>
</feature>
<evidence type="ECO:0000313" key="2">
    <source>
        <dbReference type="EMBL" id="SOD78456.1"/>
    </source>
</evidence>
<accession>A0A286F5S4</accession>
<keyword evidence="1" id="KW-0472">Membrane</keyword>
<dbReference type="Proteomes" id="UP000219452">
    <property type="component" value="Unassembled WGS sequence"/>
</dbReference>
<feature type="transmembrane region" description="Helical" evidence="1">
    <location>
        <begin position="5"/>
        <end position="24"/>
    </location>
</feature>
<proteinExistence type="predicted"/>
<keyword evidence="1" id="KW-0812">Transmembrane</keyword>
<dbReference type="EMBL" id="OCNH01000001">
    <property type="protein sequence ID" value="SOD78456.1"/>
    <property type="molecule type" value="Genomic_DNA"/>
</dbReference>